<feature type="domain" description="Tautomerase cis-CaaD-like" evidence="2">
    <location>
        <begin position="1"/>
        <end position="140"/>
    </location>
</feature>
<dbReference type="Pfam" id="PF14832">
    <property type="entry name" value="Tautomerase_3"/>
    <property type="match status" value="1"/>
</dbReference>
<dbReference type="OrthoDB" id="9981319at2759"/>
<evidence type="ECO:0000313" key="3">
    <source>
        <dbReference type="EMBL" id="ORX95703.1"/>
    </source>
</evidence>
<dbReference type="InterPro" id="IPR014347">
    <property type="entry name" value="Tautomerase/MIF_sf"/>
</dbReference>
<dbReference type="Proteomes" id="UP000193144">
    <property type="component" value="Unassembled WGS sequence"/>
</dbReference>
<protein>
    <recommendedName>
        <fullName evidence="2">Tautomerase cis-CaaD-like domain-containing protein</fullName>
    </recommendedName>
</protein>
<dbReference type="AlphaFoldDB" id="A0A1Y1YCP6"/>
<reference evidence="3 4" key="1">
    <citation type="submission" date="2016-07" db="EMBL/GenBank/DDBJ databases">
        <title>Pervasive Adenine N6-methylation of Active Genes in Fungi.</title>
        <authorList>
            <consortium name="DOE Joint Genome Institute"/>
            <person name="Mondo S.J."/>
            <person name="Dannebaum R.O."/>
            <person name="Kuo R.C."/>
            <person name="Labutti K."/>
            <person name="Haridas S."/>
            <person name="Kuo A."/>
            <person name="Salamov A."/>
            <person name="Ahrendt S.R."/>
            <person name="Lipzen A."/>
            <person name="Sullivan W."/>
            <person name="Andreopoulos W.B."/>
            <person name="Clum A."/>
            <person name="Lindquist E."/>
            <person name="Daum C."/>
            <person name="Ramamoorthy G.K."/>
            <person name="Gryganskyi A."/>
            <person name="Culley D."/>
            <person name="Magnuson J.K."/>
            <person name="James T.Y."/>
            <person name="O'Malley M.A."/>
            <person name="Stajich J.E."/>
            <person name="Spatafora J.W."/>
            <person name="Visel A."/>
            <person name="Grigoriev I.V."/>
        </authorList>
    </citation>
    <scope>NUCLEOTIDE SEQUENCE [LARGE SCALE GENOMIC DNA]</scope>
    <source>
        <strain evidence="3 4">CBS 115471</strain>
    </source>
</reference>
<evidence type="ECO:0000313" key="4">
    <source>
        <dbReference type="Proteomes" id="UP000193144"/>
    </source>
</evidence>
<dbReference type="EMBL" id="MCFA01000272">
    <property type="protein sequence ID" value="ORX95703.1"/>
    <property type="molecule type" value="Genomic_DNA"/>
</dbReference>
<evidence type="ECO:0000259" key="2">
    <source>
        <dbReference type="Pfam" id="PF14832"/>
    </source>
</evidence>
<comment type="caution">
    <text evidence="3">The sequence shown here is derived from an EMBL/GenBank/DDBJ whole genome shotgun (WGS) entry which is preliminary data.</text>
</comment>
<organism evidence="3 4">
    <name type="scientific">Clohesyomyces aquaticus</name>
    <dbReference type="NCBI Taxonomy" id="1231657"/>
    <lineage>
        <taxon>Eukaryota</taxon>
        <taxon>Fungi</taxon>
        <taxon>Dikarya</taxon>
        <taxon>Ascomycota</taxon>
        <taxon>Pezizomycotina</taxon>
        <taxon>Dothideomycetes</taxon>
        <taxon>Pleosporomycetidae</taxon>
        <taxon>Pleosporales</taxon>
        <taxon>Lindgomycetaceae</taxon>
        <taxon>Clohesyomyces</taxon>
    </lineage>
</organism>
<keyword evidence="4" id="KW-1185">Reference proteome</keyword>
<proteinExistence type="predicted"/>
<feature type="region of interest" description="Disordered" evidence="1">
    <location>
        <begin position="162"/>
        <end position="189"/>
    </location>
</feature>
<evidence type="ECO:0000256" key="1">
    <source>
        <dbReference type="SAM" id="MobiDB-lite"/>
    </source>
</evidence>
<dbReference type="Gene3D" id="3.30.429.10">
    <property type="entry name" value="Macrophage Migration Inhibitory Factor"/>
    <property type="match status" value="1"/>
</dbReference>
<accession>A0A1Y1YCP6</accession>
<dbReference type="InterPro" id="IPR028116">
    <property type="entry name" value="Cis-CaaD-like"/>
</dbReference>
<gene>
    <name evidence="3" type="ORF">BCR34DRAFT_498303</name>
</gene>
<name>A0A1Y1YCP6_9PLEO</name>
<sequence>MPLYTVHHAFPLYPEQRSALATAITSLHCTTFRAPSIFVNVTFHPATPTFIGGREVQSNAIIAHMRPRPNKAPGTLDNLTLELLTIWDQVFNTSGWAIPGSIQNPEALHTVFIMEDIVSGAEQGFLLPTAGNDEAWVQQNIDEFEKRAEEGDEGMKVLVKESEEGLGKGRPWGQEFGRRGSQDTLVQGD</sequence>